<reference evidence="1 2" key="1">
    <citation type="submission" date="2019-02" db="EMBL/GenBank/DDBJ databases">
        <title>Deep-cultivation of Planctomycetes and their phenomic and genomic characterization uncovers novel biology.</title>
        <authorList>
            <person name="Wiegand S."/>
            <person name="Jogler M."/>
            <person name="Boedeker C."/>
            <person name="Pinto D."/>
            <person name="Vollmers J."/>
            <person name="Rivas-Marin E."/>
            <person name="Kohn T."/>
            <person name="Peeters S.H."/>
            <person name="Heuer A."/>
            <person name="Rast P."/>
            <person name="Oberbeckmann S."/>
            <person name="Bunk B."/>
            <person name="Jeske O."/>
            <person name="Meyerdierks A."/>
            <person name="Storesund J.E."/>
            <person name="Kallscheuer N."/>
            <person name="Luecker S."/>
            <person name="Lage O.M."/>
            <person name="Pohl T."/>
            <person name="Merkel B.J."/>
            <person name="Hornburger P."/>
            <person name="Mueller R.-W."/>
            <person name="Bruemmer F."/>
            <person name="Labrenz M."/>
            <person name="Spormann A.M."/>
            <person name="Op Den Camp H."/>
            <person name="Overmann J."/>
            <person name="Amann R."/>
            <person name="Jetten M.S.M."/>
            <person name="Mascher T."/>
            <person name="Medema M.H."/>
            <person name="Devos D.P."/>
            <person name="Kaster A.-K."/>
            <person name="Ovreas L."/>
            <person name="Rohde M."/>
            <person name="Galperin M.Y."/>
            <person name="Jogler C."/>
        </authorList>
    </citation>
    <scope>NUCLEOTIDE SEQUENCE [LARGE SCALE GENOMIC DNA]</scope>
    <source>
        <strain evidence="1 2">Pla22</strain>
    </source>
</reference>
<dbReference type="EMBL" id="SJPI01000001">
    <property type="protein sequence ID" value="TWT54423.1"/>
    <property type="molecule type" value="Genomic_DNA"/>
</dbReference>
<evidence type="ECO:0000313" key="2">
    <source>
        <dbReference type="Proteomes" id="UP000316598"/>
    </source>
</evidence>
<gene>
    <name evidence="1" type="ORF">Pla22_20700</name>
</gene>
<dbReference type="AlphaFoldDB" id="A0A5C5WWR2"/>
<keyword evidence="2" id="KW-1185">Reference proteome</keyword>
<evidence type="ECO:0000313" key="1">
    <source>
        <dbReference type="EMBL" id="TWT54423.1"/>
    </source>
</evidence>
<proteinExistence type="predicted"/>
<name>A0A5C5WWR2_9BACT</name>
<comment type="caution">
    <text evidence="1">The sequence shown here is derived from an EMBL/GenBank/DDBJ whole genome shotgun (WGS) entry which is preliminary data.</text>
</comment>
<protein>
    <submittedName>
        <fullName evidence="1">Uncharacterized protein</fullName>
    </submittedName>
</protein>
<sequence length="85" mass="9768">MRFDREWSSVITTLVQSFARGCDQWLDVERGFASTIKVELEPAEKPLEICTEAPIPQQQRDCLAGRLSRGDDAERNTWPMITLEK</sequence>
<organism evidence="1 2">
    <name type="scientific">Rubripirellula amarantea</name>
    <dbReference type="NCBI Taxonomy" id="2527999"/>
    <lineage>
        <taxon>Bacteria</taxon>
        <taxon>Pseudomonadati</taxon>
        <taxon>Planctomycetota</taxon>
        <taxon>Planctomycetia</taxon>
        <taxon>Pirellulales</taxon>
        <taxon>Pirellulaceae</taxon>
        <taxon>Rubripirellula</taxon>
    </lineage>
</organism>
<dbReference type="Proteomes" id="UP000316598">
    <property type="component" value="Unassembled WGS sequence"/>
</dbReference>
<accession>A0A5C5WWR2</accession>